<dbReference type="PROSITE" id="PS00670">
    <property type="entry name" value="D_2_HYDROXYACID_DH_2"/>
    <property type="match status" value="1"/>
</dbReference>
<comment type="similarity">
    <text evidence="1 4">Belongs to the D-isomer specific 2-hydroxyacid dehydrogenase family.</text>
</comment>
<keyword evidence="8" id="KW-1185">Reference proteome</keyword>
<evidence type="ECO:0000256" key="4">
    <source>
        <dbReference type="RuleBase" id="RU003719"/>
    </source>
</evidence>
<evidence type="ECO:0000256" key="2">
    <source>
        <dbReference type="ARBA" id="ARBA00023002"/>
    </source>
</evidence>
<dbReference type="InterPro" id="IPR036291">
    <property type="entry name" value="NAD(P)-bd_dom_sf"/>
</dbReference>
<dbReference type="Gene3D" id="3.40.50.720">
    <property type="entry name" value="NAD(P)-binding Rossmann-like Domain"/>
    <property type="match status" value="2"/>
</dbReference>
<proteinExistence type="inferred from homology"/>
<dbReference type="SUPFAM" id="SSF52283">
    <property type="entry name" value="Formate/glycerate dehydrogenase catalytic domain-like"/>
    <property type="match status" value="1"/>
</dbReference>
<dbReference type="PANTHER" id="PTHR43026:SF1">
    <property type="entry name" value="2-HYDROXYACID DEHYDROGENASE HOMOLOG 1-RELATED"/>
    <property type="match status" value="1"/>
</dbReference>
<keyword evidence="3" id="KW-0520">NAD</keyword>
<dbReference type="Proteomes" id="UP000286268">
    <property type="component" value="Chromosome"/>
</dbReference>
<evidence type="ECO:0000259" key="5">
    <source>
        <dbReference type="Pfam" id="PF00389"/>
    </source>
</evidence>
<dbReference type="InterPro" id="IPR029753">
    <property type="entry name" value="D-isomer_DH_CS"/>
</dbReference>
<evidence type="ECO:0000313" key="7">
    <source>
        <dbReference type="EMBL" id="QAA33132.1"/>
    </source>
</evidence>
<dbReference type="RefSeq" id="WP_128213860.1">
    <property type="nucleotide sequence ID" value="NZ_CP025746.1"/>
</dbReference>
<protein>
    <submittedName>
        <fullName evidence="7">Lactate dehydrogenase</fullName>
    </submittedName>
</protein>
<feature type="domain" description="D-isomer specific 2-hydroxyacid dehydrogenase catalytic" evidence="5">
    <location>
        <begin position="17"/>
        <end position="326"/>
    </location>
</feature>
<feature type="domain" description="D-isomer specific 2-hydroxyacid dehydrogenase NAD-binding" evidence="6">
    <location>
        <begin position="109"/>
        <end position="295"/>
    </location>
</feature>
<dbReference type="InterPro" id="IPR029752">
    <property type="entry name" value="D-isomer_DH_CS1"/>
</dbReference>
<dbReference type="Pfam" id="PF00389">
    <property type="entry name" value="2-Hacid_dh"/>
    <property type="match status" value="1"/>
</dbReference>
<name>A0A3R5X2W6_9CLOT</name>
<dbReference type="GO" id="GO:0008720">
    <property type="term" value="F:D-lactate dehydrogenase (NAD+) activity"/>
    <property type="evidence" value="ECO:0007669"/>
    <property type="project" value="TreeGrafter"/>
</dbReference>
<dbReference type="KEGG" id="cmah:C1I91_16640"/>
<accession>A0A3R5X2W6</accession>
<dbReference type="SUPFAM" id="SSF51735">
    <property type="entry name" value="NAD(P)-binding Rossmann-fold domains"/>
    <property type="match status" value="1"/>
</dbReference>
<dbReference type="InterPro" id="IPR058205">
    <property type="entry name" value="D-LDH-like"/>
</dbReference>
<evidence type="ECO:0000256" key="1">
    <source>
        <dbReference type="ARBA" id="ARBA00005854"/>
    </source>
</evidence>
<dbReference type="CDD" id="cd12185">
    <property type="entry name" value="HGDH_LDH_like"/>
    <property type="match status" value="1"/>
</dbReference>
<dbReference type="PROSITE" id="PS00065">
    <property type="entry name" value="D_2_HYDROXYACID_DH_1"/>
    <property type="match status" value="1"/>
</dbReference>
<organism evidence="7 8">
    <name type="scientific">Clostridium manihotivorum</name>
    <dbReference type="NCBI Taxonomy" id="2320868"/>
    <lineage>
        <taxon>Bacteria</taxon>
        <taxon>Bacillati</taxon>
        <taxon>Bacillota</taxon>
        <taxon>Clostridia</taxon>
        <taxon>Eubacteriales</taxon>
        <taxon>Clostridiaceae</taxon>
        <taxon>Clostridium</taxon>
    </lineage>
</organism>
<gene>
    <name evidence="7" type="ORF">C1I91_16640</name>
</gene>
<dbReference type="OrthoDB" id="9805416at2"/>
<dbReference type="EMBL" id="CP025746">
    <property type="protein sequence ID" value="QAA33132.1"/>
    <property type="molecule type" value="Genomic_DNA"/>
</dbReference>
<evidence type="ECO:0000256" key="3">
    <source>
        <dbReference type="ARBA" id="ARBA00023027"/>
    </source>
</evidence>
<dbReference type="Pfam" id="PF02826">
    <property type="entry name" value="2-Hacid_dh_C"/>
    <property type="match status" value="1"/>
</dbReference>
<dbReference type="InterPro" id="IPR006140">
    <property type="entry name" value="D-isomer_DH_NAD-bd"/>
</dbReference>
<evidence type="ECO:0000313" key="8">
    <source>
        <dbReference type="Proteomes" id="UP000286268"/>
    </source>
</evidence>
<dbReference type="InterPro" id="IPR006139">
    <property type="entry name" value="D-isomer_2_OHA_DH_cat_dom"/>
</dbReference>
<dbReference type="PANTHER" id="PTHR43026">
    <property type="entry name" value="2-HYDROXYACID DEHYDROGENASE HOMOLOG 1-RELATED"/>
    <property type="match status" value="1"/>
</dbReference>
<dbReference type="AlphaFoldDB" id="A0A3R5X2W6"/>
<dbReference type="GO" id="GO:0051287">
    <property type="term" value="F:NAD binding"/>
    <property type="evidence" value="ECO:0007669"/>
    <property type="project" value="InterPro"/>
</dbReference>
<sequence length="328" mass="36942">MKFIAYDTRDDERNDFEELSKKLNIEIILVSEGLNINNIDLAKGCDGVTILGHSKVDSVILDKLKQLNINYLSTRTVGYNHIDIDYAKSLGIRVSNSYYAPNGVADYTVMLILMCIRHYKQAMFRGNVNDYSLKGLQGKEMKDLTIGVIGTGKIGATVIDNLKGFGSRMLAYDKYQNEKVKEKATYVDLDTLYKESDVITLHTPLVDSTYHMIDTEALSKMKDNVVLINCARGELMHIPDLITGVETRKIGALGLDVFENEEGIYHLDRRTDIISNRDMAYLRQFPNVIMTQHMAFYTDAAVTSMVCSSVTSLVDFVEKGESENEIII</sequence>
<keyword evidence="2 4" id="KW-0560">Oxidoreductase</keyword>
<reference evidence="7 8" key="1">
    <citation type="submission" date="2018-01" db="EMBL/GenBank/DDBJ databases">
        <title>Genome Sequencing and Assembly of Anaerobacter polyendosporus strain CT4.</title>
        <authorList>
            <person name="Tachaapaikoon C."/>
            <person name="Sutheeworapong S."/>
            <person name="Jenjaroenpun P."/>
            <person name="Wongsurawat T."/>
            <person name="Nookeaw I."/>
            <person name="Cheawchanlertfa P."/>
            <person name="Kosugi A."/>
            <person name="Cheevadhanarak S."/>
            <person name="Ratanakhanokchai K."/>
        </authorList>
    </citation>
    <scope>NUCLEOTIDE SEQUENCE [LARGE SCALE GENOMIC DNA]</scope>
    <source>
        <strain evidence="7 8">CT4</strain>
    </source>
</reference>
<evidence type="ECO:0000259" key="6">
    <source>
        <dbReference type="Pfam" id="PF02826"/>
    </source>
</evidence>